<evidence type="ECO:0000256" key="5">
    <source>
        <dbReference type="ARBA" id="ARBA00022763"/>
    </source>
</evidence>
<proteinExistence type="inferred from homology"/>
<keyword evidence="5 9" id="KW-0227">DNA damage</keyword>
<evidence type="ECO:0000256" key="9">
    <source>
        <dbReference type="PIRNR" id="PIRNR003128"/>
    </source>
</evidence>
<dbReference type="GO" id="GO:0006310">
    <property type="term" value="P:DNA recombination"/>
    <property type="evidence" value="ECO:0007669"/>
    <property type="project" value="InterPro"/>
</dbReference>
<evidence type="ECO:0000256" key="10">
    <source>
        <dbReference type="SAM" id="Coils"/>
    </source>
</evidence>
<keyword evidence="7 9" id="KW-0234">DNA repair</keyword>
<feature type="coiled-coil region" evidence="10">
    <location>
        <begin position="270"/>
        <end position="297"/>
    </location>
</feature>
<gene>
    <name evidence="12" type="ORF">AWN73_01955</name>
</gene>
<keyword evidence="6" id="KW-0067">ATP-binding</keyword>
<feature type="domain" description="RecF/RecN/SMC N-terminal" evidence="11">
    <location>
        <begin position="2"/>
        <end position="505"/>
    </location>
</feature>
<dbReference type="FunFam" id="3.40.50.300:FF:000319">
    <property type="entry name" value="DNA repair protein RecN"/>
    <property type="match status" value="1"/>
</dbReference>
<evidence type="ECO:0000256" key="6">
    <source>
        <dbReference type="ARBA" id="ARBA00022840"/>
    </source>
</evidence>
<comment type="caution">
    <text evidence="12">The sequence shown here is derived from an EMBL/GenBank/DDBJ whole genome shotgun (WGS) entry which is preliminary data.</text>
</comment>
<evidence type="ECO:0000256" key="8">
    <source>
        <dbReference type="ARBA" id="ARBA00033408"/>
    </source>
</evidence>
<evidence type="ECO:0000259" key="11">
    <source>
        <dbReference type="Pfam" id="PF02463"/>
    </source>
</evidence>
<dbReference type="Gene3D" id="3.40.50.300">
    <property type="entry name" value="P-loop containing nucleotide triphosphate hydrolases"/>
    <property type="match status" value="2"/>
</dbReference>
<keyword evidence="4" id="KW-0547">Nucleotide-binding</keyword>
<comment type="similarity">
    <text evidence="2 9">Belongs to the RecN family.</text>
</comment>
<dbReference type="SUPFAM" id="SSF52540">
    <property type="entry name" value="P-loop containing nucleoside triphosphate hydrolases"/>
    <property type="match status" value="2"/>
</dbReference>
<dbReference type="GO" id="GO:0006281">
    <property type="term" value="P:DNA repair"/>
    <property type="evidence" value="ECO:0007669"/>
    <property type="project" value="UniProtKB-KW"/>
</dbReference>
<evidence type="ECO:0000256" key="3">
    <source>
        <dbReference type="ARBA" id="ARBA00021315"/>
    </source>
</evidence>
<dbReference type="InterPro" id="IPR004604">
    <property type="entry name" value="DNA_recomb/repair_RecN"/>
</dbReference>
<dbReference type="PANTHER" id="PTHR11059">
    <property type="entry name" value="DNA REPAIR PROTEIN RECN"/>
    <property type="match status" value="1"/>
</dbReference>
<dbReference type="AlphaFoldDB" id="A0A0A6SBU3"/>
<accession>A0A0A6SBU3</accession>
<evidence type="ECO:0000256" key="1">
    <source>
        <dbReference type="ARBA" id="ARBA00003618"/>
    </source>
</evidence>
<dbReference type="PIRSF" id="PIRSF003128">
    <property type="entry name" value="RecN"/>
    <property type="match status" value="1"/>
</dbReference>
<protein>
    <recommendedName>
        <fullName evidence="3 9">DNA repair protein RecN</fullName>
    </recommendedName>
    <alternativeName>
        <fullName evidence="8 9">Recombination protein N</fullName>
    </alternativeName>
</protein>
<evidence type="ECO:0000256" key="7">
    <source>
        <dbReference type="ARBA" id="ARBA00023204"/>
    </source>
</evidence>
<dbReference type="Pfam" id="PF02463">
    <property type="entry name" value="SMC_N"/>
    <property type="match status" value="1"/>
</dbReference>
<evidence type="ECO:0000313" key="13">
    <source>
        <dbReference type="Proteomes" id="UP000238081"/>
    </source>
</evidence>
<dbReference type="GO" id="GO:0009432">
    <property type="term" value="P:SOS response"/>
    <property type="evidence" value="ECO:0007669"/>
    <property type="project" value="TreeGrafter"/>
</dbReference>
<name>A0A0A6SBU3_CLOBU</name>
<dbReference type="InterPro" id="IPR003395">
    <property type="entry name" value="RecF/RecN/SMC_N"/>
</dbReference>
<dbReference type="CDD" id="cd03241">
    <property type="entry name" value="ABC_RecN"/>
    <property type="match status" value="2"/>
</dbReference>
<feature type="coiled-coil region" evidence="10">
    <location>
        <begin position="329"/>
        <end position="359"/>
    </location>
</feature>
<reference evidence="12 13" key="1">
    <citation type="submission" date="2016-01" db="EMBL/GenBank/DDBJ databases">
        <title>Characterization of the Clostridium difficile lineages that are prevalent in Hong Kong and China.</title>
        <authorList>
            <person name="Kwok J.S.-L."/>
            <person name="Lam W.-Y."/>
            <person name="Ip M."/>
            <person name="Chan T.-F."/>
            <person name="Hawkey P.M."/>
            <person name="Tsui S.K.-W."/>
        </authorList>
    </citation>
    <scope>NUCLEOTIDE SEQUENCE [LARGE SCALE GENOMIC DNA]</scope>
    <source>
        <strain evidence="12 13">300064</strain>
    </source>
</reference>
<evidence type="ECO:0000256" key="2">
    <source>
        <dbReference type="ARBA" id="ARBA00009441"/>
    </source>
</evidence>
<dbReference type="RefSeq" id="WP_027635915.1">
    <property type="nucleotide sequence ID" value="NZ_CABIVR010000001.1"/>
</dbReference>
<keyword evidence="10" id="KW-0175">Coiled coil</keyword>
<dbReference type="PANTHER" id="PTHR11059:SF0">
    <property type="entry name" value="DNA REPAIR PROTEIN RECN"/>
    <property type="match status" value="1"/>
</dbReference>
<sequence length="562" mass="64624">MLIQLNIKNFALIEEMTINFKEGFNILSGETGAGKSIMIDAIDFVLGGKFSKSLIRTGEDRTYVEALFTLDGSKVCEVLDELDIEYDDVLIISRESHQSGKNLIKINGKSLITSQLKRVRAKLLDIHGQHQNQELLLRSSHILYLDGFIDKSIEEPLNKYTVLRESLLQVREDLKRITGNQDREKLLDYLKFQIEDIEKAKLKENEEDTLREEYNILANAEKINHALVDSYKLLSGQEEFSVMDSLSKVISELSGVEKHFEKIKKNKDVIEEAFYTIEEATREIRDMAEEIVFDNDALESINSRIYEINQYKKKYGPTVKDILDYLEKIKKEYDEIINSEKIINELREKENNILKSMEEAAIILHELRVEKSGALEEKILKELAFVGLEKSRMQIRVEREETFNERGFDDVCFLISTNPGEPLMPLEKVLSGGELSRIMLALKCVFAEKDEIPTLIFDEIDTGISGAVAQRVGEKMYQLSCTHQVLCITHLPQIAILSDYHYFVTKNVVDNKTFTSIKVLKIEEKELEISKMLSGNDVTEATLNNVKEMIRISEEKKKEIKN</sequence>
<dbReference type="FunFam" id="3.40.50.300:FF:000356">
    <property type="entry name" value="DNA repair protein RecN"/>
    <property type="match status" value="1"/>
</dbReference>
<dbReference type="InterPro" id="IPR027417">
    <property type="entry name" value="P-loop_NTPase"/>
</dbReference>
<evidence type="ECO:0000313" key="12">
    <source>
        <dbReference type="EMBL" id="PPV15873.1"/>
    </source>
</evidence>
<dbReference type="GO" id="GO:0043590">
    <property type="term" value="C:bacterial nucleoid"/>
    <property type="evidence" value="ECO:0007669"/>
    <property type="project" value="TreeGrafter"/>
</dbReference>
<dbReference type="NCBIfam" id="TIGR00634">
    <property type="entry name" value="recN"/>
    <property type="match status" value="1"/>
</dbReference>
<dbReference type="EMBL" id="LRDH01000096">
    <property type="protein sequence ID" value="PPV15873.1"/>
    <property type="molecule type" value="Genomic_DNA"/>
</dbReference>
<dbReference type="GO" id="GO:0005524">
    <property type="term" value="F:ATP binding"/>
    <property type="evidence" value="ECO:0007669"/>
    <property type="project" value="UniProtKB-KW"/>
</dbReference>
<evidence type="ECO:0000256" key="4">
    <source>
        <dbReference type="ARBA" id="ARBA00022741"/>
    </source>
</evidence>
<organism evidence="12 13">
    <name type="scientific">Clostridium butyricum</name>
    <dbReference type="NCBI Taxonomy" id="1492"/>
    <lineage>
        <taxon>Bacteria</taxon>
        <taxon>Bacillati</taxon>
        <taxon>Bacillota</taxon>
        <taxon>Clostridia</taxon>
        <taxon>Eubacteriales</taxon>
        <taxon>Clostridiaceae</taxon>
        <taxon>Clostridium</taxon>
    </lineage>
</organism>
<dbReference type="Proteomes" id="UP000238081">
    <property type="component" value="Unassembled WGS sequence"/>
</dbReference>
<comment type="function">
    <text evidence="1 9">May be involved in recombinational repair of damaged DNA.</text>
</comment>